<dbReference type="InterPro" id="IPR020103">
    <property type="entry name" value="PsdUridine_synth_cat_dom_sf"/>
</dbReference>
<accession>A0A0M6WKD0</accession>
<dbReference type="InterPro" id="IPR050188">
    <property type="entry name" value="RluA_PseudoU_synthase"/>
</dbReference>
<protein>
    <recommendedName>
        <fullName evidence="4">Pseudouridine synthase</fullName>
        <ecNumber evidence="4">5.4.99.-</ecNumber>
    </recommendedName>
</protein>
<evidence type="ECO:0000259" key="5">
    <source>
        <dbReference type="Pfam" id="PF00849"/>
    </source>
</evidence>
<dbReference type="PANTHER" id="PTHR21600:SF44">
    <property type="entry name" value="RIBOSOMAL LARGE SUBUNIT PSEUDOURIDINE SYNTHASE D"/>
    <property type="match status" value="1"/>
</dbReference>
<evidence type="ECO:0000256" key="2">
    <source>
        <dbReference type="ARBA" id="ARBA00010876"/>
    </source>
</evidence>
<dbReference type="GO" id="GO:0003723">
    <property type="term" value="F:RNA binding"/>
    <property type="evidence" value="ECO:0007669"/>
    <property type="project" value="InterPro"/>
</dbReference>
<organism evidence="6 7">
    <name type="scientific">Roseburia faecis</name>
    <dbReference type="NCBI Taxonomy" id="301302"/>
    <lineage>
        <taxon>Bacteria</taxon>
        <taxon>Bacillati</taxon>
        <taxon>Bacillota</taxon>
        <taxon>Clostridia</taxon>
        <taxon>Lachnospirales</taxon>
        <taxon>Lachnospiraceae</taxon>
        <taxon>Roseburia</taxon>
    </lineage>
</organism>
<dbReference type="RefSeq" id="WP_082413799.1">
    <property type="nucleotide sequence ID" value="NZ_CP173697.1"/>
</dbReference>
<dbReference type="CDD" id="cd02869">
    <property type="entry name" value="PseudoU_synth_RluA_like"/>
    <property type="match status" value="1"/>
</dbReference>
<evidence type="ECO:0000313" key="6">
    <source>
        <dbReference type="EMBL" id="CRL36144.1"/>
    </source>
</evidence>
<comment type="catalytic activity">
    <reaction evidence="1 4">
        <text>a uridine in RNA = a pseudouridine in RNA</text>
        <dbReference type="Rhea" id="RHEA:48348"/>
        <dbReference type="Rhea" id="RHEA-COMP:12068"/>
        <dbReference type="Rhea" id="RHEA-COMP:12069"/>
        <dbReference type="ChEBI" id="CHEBI:65314"/>
        <dbReference type="ChEBI" id="CHEBI:65315"/>
    </reaction>
</comment>
<dbReference type="Pfam" id="PF00849">
    <property type="entry name" value="PseudoU_synth_2"/>
    <property type="match status" value="1"/>
</dbReference>
<feature type="active site" evidence="3">
    <location>
        <position position="140"/>
    </location>
</feature>
<dbReference type="STRING" id="301302.ERS852420_03090"/>
<keyword evidence="4" id="KW-0413">Isomerase</keyword>
<dbReference type="InterPro" id="IPR006225">
    <property type="entry name" value="PsdUridine_synth_RluC/D"/>
</dbReference>
<dbReference type="InterPro" id="IPR006145">
    <property type="entry name" value="PsdUridine_synth_RsuA/RluA"/>
</dbReference>
<sequence length="350" mass="39602">MMTIMDRSVLYQINSLEKPQKISGFLKEKGYSRQNLVDLRKDEQAICLNGTYVHMNHMLAEGDVLTVWIREKENSGQIRPVKLPFAIVYEDEDLLVINKPAGMPVHPSRGNPENSLGNALAWYFKEQGVPFVFRCINRLDRDTSGLTIVAKHAVSAAILGQMVRAKAEQGLKAPGIHRTYLALVEGKVVPVSGVIDAPIARQEDRCLRRVVDFKRGDRAVTHYRVLTGWQTGNAQKFRSLVKLQLETGRTHQIRVHMAYLGHPLVGDFFYNPAYGENQIDRRDDENSGERQIFQGKTFSCGKEQYDIGRQALHAWKLSFPHPMTGQPMNFTAPLPPDMQRLIPEEALPSV</sequence>
<evidence type="ECO:0000256" key="1">
    <source>
        <dbReference type="ARBA" id="ARBA00000073"/>
    </source>
</evidence>
<dbReference type="Proteomes" id="UP000049979">
    <property type="component" value="Unassembled WGS sequence"/>
</dbReference>
<comment type="similarity">
    <text evidence="2 4">Belongs to the pseudouridine synthase RluA family.</text>
</comment>
<keyword evidence="7" id="KW-1185">Reference proteome</keyword>
<dbReference type="GO" id="GO:0009982">
    <property type="term" value="F:pseudouridine synthase activity"/>
    <property type="evidence" value="ECO:0007669"/>
    <property type="project" value="InterPro"/>
</dbReference>
<dbReference type="GO" id="GO:0140098">
    <property type="term" value="F:catalytic activity, acting on RNA"/>
    <property type="evidence" value="ECO:0007669"/>
    <property type="project" value="UniProtKB-ARBA"/>
</dbReference>
<evidence type="ECO:0000256" key="4">
    <source>
        <dbReference type="RuleBase" id="RU362028"/>
    </source>
</evidence>
<dbReference type="OrthoDB" id="9807829at2"/>
<dbReference type="SUPFAM" id="SSF55120">
    <property type="entry name" value="Pseudouridine synthase"/>
    <property type="match status" value="1"/>
</dbReference>
<dbReference type="GO" id="GO:0000455">
    <property type="term" value="P:enzyme-directed rRNA pseudouridine synthesis"/>
    <property type="evidence" value="ECO:0007669"/>
    <property type="project" value="TreeGrafter"/>
</dbReference>
<gene>
    <name evidence="6" type="ORF">M72_25521</name>
</gene>
<dbReference type="Gene3D" id="3.30.2350.10">
    <property type="entry name" value="Pseudouridine synthase"/>
    <property type="match status" value="1"/>
</dbReference>
<dbReference type="EC" id="5.4.99.-" evidence="4"/>
<evidence type="ECO:0000313" key="7">
    <source>
        <dbReference type="Proteomes" id="UP000049979"/>
    </source>
</evidence>
<name>A0A0M6WKD0_9FIRM</name>
<proteinExistence type="inferred from homology"/>
<dbReference type="AlphaFoldDB" id="A0A0M6WKD0"/>
<dbReference type="EMBL" id="CVRR01000011">
    <property type="protein sequence ID" value="CRL36144.1"/>
    <property type="molecule type" value="Genomic_DNA"/>
</dbReference>
<feature type="domain" description="Pseudouridine synthase RsuA/RluA-like" evidence="5">
    <location>
        <begin position="93"/>
        <end position="258"/>
    </location>
</feature>
<comment type="function">
    <text evidence="4">Responsible for synthesis of pseudouridine from uracil.</text>
</comment>
<reference evidence="7" key="1">
    <citation type="submission" date="2015-05" db="EMBL/GenBank/DDBJ databases">
        <authorList>
            <consortium name="Pathogen Informatics"/>
        </authorList>
    </citation>
    <scope>NUCLEOTIDE SEQUENCE [LARGE SCALE GENOMIC DNA]</scope>
    <source>
        <strain evidence="7">M72</strain>
    </source>
</reference>
<dbReference type="NCBIfam" id="TIGR00005">
    <property type="entry name" value="rluA_subfam"/>
    <property type="match status" value="1"/>
</dbReference>
<evidence type="ECO:0000256" key="3">
    <source>
        <dbReference type="PIRSR" id="PIRSR606225-1"/>
    </source>
</evidence>
<dbReference type="PANTHER" id="PTHR21600">
    <property type="entry name" value="MITOCHONDRIAL RNA PSEUDOURIDINE SYNTHASE"/>
    <property type="match status" value="1"/>
</dbReference>